<proteinExistence type="predicted"/>
<protein>
    <submittedName>
        <fullName evidence="1">Uncharacterized protein</fullName>
    </submittedName>
</protein>
<accession>A0A7V5NYR7</accession>
<comment type="caution">
    <text evidence="1">The sequence shown here is derived from an EMBL/GenBank/DDBJ whole genome shotgun (WGS) entry which is preliminary data.</text>
</comment>
<dbReference type="Proteomes" id="UP000886101">
    <property type="component" value="Unassembled WGS sequence"/>
</dbReference>
<dbReference type="EMBL" id="DROK01000057">
    <property type="protein sequence ID" value="HHI96608.1"/>
    <property type="molecule type" value="Genomic_DNA"/>
</dbReference>
<dbReference type="AlphaFoldDB" id="A0A7V5NYR7"/>
<reference evidence="1" key="1">
    <citation type="journal article" date="2020" name="mSystems">
        <title>Genome- and Community-Level Interaction Insights into Carbon Utilization and Element Cycling Functions of Hydrothermarchaeota in Hydrothermal Sediment.</title>
        <authorList>
            <person name="Zhou Z."/>
            <person name="Liu Y."/>
            <person name="Xu W."/>
            <person name="Pan J."/>
            <person name="Luo Z.H."/>
            <person name="Li M."/>
        </authorList>
    </citation>
    <scope>NUCLEOTIDE SEQUENCE [LARGE SCALE GENOMIC DNA]</scope>
    <source>
        <strain evidence="1">HyVt-533</strain>
    </source>
</reference>
<organism evidence="1">
    <name type="scientific">Thermodesulfatator atlanticus</name>
    <dbReference type="NCBI Taxonomy" id="501497"/>
    <lineage>
        <taxon>Bacteria</taxon>
        <taxon>Pseudomonadati</taxon>
        <taxon>Thermodesulfobacteriota</taxon>
        <taxon>Thermodesulfobacteria</taxon>
        <taxon>Thermodesulfobacteriales</taxon>
        <taxon>Thermodesulfatatoraceae</taxon>
        <taxon>Thermodesulfatator</taxon>
    </lineage>
</organism>
<gene>
    <name evidence="1" type="ORF">ENJ96_02015</name>
</gene>
<name>A0A7V5NYR7_9BACT</name>
<sequence length="66" mass="8072">MFSVEEIKAIIEKLPERDFIMLRKWILEKDWEKWDKEIEEHSRKGLLDFLVEEALEEKRAGKLKDL</sequence>
<evidence type="ECO:0000313" key="1">
    <source>
        <dbReference type="EMBL" id="HHI96608.1"/>
    </source>
</evidence>